<evidence type="ECO:0000256" key="10">
    <source>
        <dbReference type="NCBIfam" id="TIGR00112"/>
    </source>
</evidence>
<dbReference type="Pfam" id="PF14748">
    <property type="entry name" value="P5CR_dimer"/>
    <property type="match status" value="1"/>
</dbReference>
<name>A0A0A5G7S3_9BACI</name>
<dbReference type="Gene3D" id="1.10.3730.10">
    <property type="entry name" value="ProC C-terminal domain-like"/>
    <property type="match status" value="1"/>
</dbReference>
<dbReference type="InterPro" id="IPR053790">
    <property type="entry name" value="P5CR-like_CS"/>
</dbReference>
<dbReference type="SUPFAM" id="SSF48179">
    <property type="entry name" value="6-phosphogluconate dehydrogenase C-terminal domain-like"/>
    <property type="match status" value="1"/>
</dbReference>
<comment type="function">
    <text evidence="8 9">Catalyzes the reduction of 1-pyrroline-5-carboxylate (PCA) to L-proline.</text>
</comment>
<comment type="similarity">
    <text evidence="2 9 12">Belongs to the pyrroline-5-carboxylate reductase family.</text>
</comment>
<feature type="domain" description="Pyrroline-5-carboxylate reductase dimerisation" evidence="14">
    <location>
        <begin position="162"/>
        <end position="266"/>
    </location>
</feature>
<dbReference type="GO" id="GO:0055129">
    <property type="term" value="P:L-proline biosynthetic process"/>
    <property type="evidence" value="ECO:0007669"/>
    <property type="project" value="UniProtKB-UniRule"/>
</dbReference>
<keyword evidence="4 9" id="KW-0028">Amino-acid biosynthesis</keyword>
<evidence type="ECO:0000259" key="13">
    <source>
        <dbReference type="Pfam" id="PF03807"/>
    </source>
</evidence>
<comment type="subcellular location">
    <subcellularLocation>
        <location evidence="1 9">Cytoplasm</location>
    </subcellularLocation>
</comment>
<dbReference type="PANTHER" id="PTHR11645">
    <property type="entry name" value="PYRROLINE-5-CARBOXYLATE REDUCTASE"/>
    <property type="match status" value="1"/>
</dbReference>
<evidence type="ECO:0000256" key="6">
    <source>
        <dbReference type="ARBA" id="ARBA00022857"/>
    </source>
</evidence>
<dbReference type="EC" id="1.5.1.2" evidence="9 10"/>
<feature type="binding site" evidence="11">
    <location>
        <position position="57"/>
    </location>
    <ligand>
        <name>NADPH</name>
        <dbReference type="ChEBI" id="CHEBI:57783"/>
    </ligand>
</feature>
<comment type="pathway">
    <text evidence="9 12">Amino-acid biosynthesis; L-proline biosynthesis; L-proline from L-glutamate 5-semialdehyde: step 1/1.</text>
</comment>
<keyword evidence="5 9" id="KW-0641">Proline biosynthesis</keyword>
<dbReference type="Proteomes" id="UP000030401">
    <property type="component" value="Unassembled WGS sequence"/>
</dbReference>
<dbReference type="eggNOG" id="COG0345">
    <property type="taxonomic scope" value="Bacteria"/>
</dbReference>
<dbReference type="InterPro" id="IPR008927">
    <property type="entry name" value="6-PGluconate_DH-like_C_sf"/>
</dbReference>
<dbReference type="AlphaFoldDB" id="A0A0A5G7S3"/>
<dbReference type="InterPro" id="IPR029036">
    <property type="entry name" value="P5CR_dimer"/>
</dbReference>
<reference evidence="15 16" key="1">
    <citation type="submission" date="2013-08" db="EMBL/GenBank/DDBJ databases">
        <authorList>
            <person name="Huang J."/>
            <person name="Wang G."/>
        </authorList>
    </citation>
    <scope>NUCLEOTIDE SEQUENCE [LARGE SCALE GENOMIC DNA]</scope>
    <source>
        <strain evidence="15 16">JSM 072002</strain>
    </source>
</reference>
<dbReference type="FunFam" id="1.10.3730.10:FF:000001">
    <property type="entry name" value="Pyrroline-5-carboxylate reductase"/>
    <property type="match status" value="1"/>
</dbReference>
<keyword evidence="3 9" id="KW-0963">Cytoplasm</keyword>
<dbReference type="RefSeq" id="WP_036833731.1">
    <property type="nucleotide sequence ID" value="NZ_AVPG01000008.1"/>
</dbReference>
<dbReference type="GO" id="GO:0005737">
    <property type="term" value="C:cytoplasm"/>
    <property type="evidence" value="ECO:0007669"/>
    <property type="project" value="UniProtKB-SubCell"/>
</dbReference>
<protein>
    <recommendedName>
        <fullName evidence="9 10">Pyrroline-5-carboxylate reductase</fullName>
        <shortName evidence="9">P5C reductase</shortName>
        <shortName evidence="9">P5CR</shortName>
        <ecNumber evidence="9 10">1.5.1.2</ecNumber>
    </recommendedName>
    <alternativeName>
        <fullName evidence="9">PCA reductase</fullName>
    </alternativeName>
</protein>
<keyword evidence="16" id="KW-1185">Reference proteome</keyword>
<evidence type="ECO:0000256" key="7">
    <source>
        <dbReference type="ARBA" id="ARBA00023002"/>
    </source>
</evidence>
<gene>
    <name evidence="9" type="primary">proC</name>
    <name evidence="15" type="ORF">N784_16480</name>
</gene>
<organism evidence="15 16">
    <name type="scientific">Pontibacillus litoralis JSM 072002</name>
    <dbReference type="NCBI Taxonomy" id="1385512"/>
    <lineage>
        <taxon>Bacteria</taxon>
        <taxon>Bacillati</taxon>
        <taxon>Bacillota</taxon>
        <taxon>Bacilli</taxon>
        <taxon>Bacillales</taxon>
        <taxon>Bacillaceae</taxon>
        <taxon>Pontibacillus</taxon>
    </lineage>
</organism>
<comment type="catalytic activity">
    <reaction evidence="9 12">
        <text>L-proline + NADP(+) = (S)-1-pyrroline-5-carboxylate + NADPH + 2 H(+)</text>
        <dbReference type="Rhea" id="RHEA:14109"/>
        <dbReference type="ChEBI" id="CHEBI:15378"/>
        <dbReference type="ChEBI" id="CHEBI:17388"/>
        <dbReference type="ChEBI" id="CHEBI:57783"/>
        <dbReference type="ChEBI" id="CHEBI:58349"/>
        <dbReference type="ChEBI" id="CHEBI:60039"/>
        <dbReference type="EC" id="1.5.1.2"/>
    </reaction>
</comment>
<proteinExistence type="inferred from homology"/>
<evidence type="ECO:0000256" key="9">
    <source>
        <dbReference type="HAMAP-Rule" id="MF_01925"/>
    </source>
</evidence>
<dbReference type="NCBIfam" id="TIGR00112">
    <property type="entry name" value="proC"/>
    <property type="match status" value="1"/>
</dbReference>
<keyword evidence="6 9" id="KW-0521">NADP</keyword>
<dbReference type="GO" id="GO:0004735">
    <property type="term" value="F:pyrroline-5-carboxylate reductase activity"/>
    <property type="evidence" value="ECO:0007669"/>
    <property type="project" value="UniProtKB-UniRule"/>
</dbReference>
<comment type="caution">
    <text evidence="15">The sequence shown here is derived from an EMBL/GenBank/DDBJ whole genome shotgun (WGS) entry which is preliminary data.</text>
</comment>
<feature type="domain" description="Pyrroline-5-carboxylate reductase catalytic N-terminal" evidence="13">
    <location>
        <begin position="4"/>
        <end position="97"/>
    </location>
</feature>
<comment type="catalytic activity">
    <reaction evidence="9">
        <text>L-proline + NAD(+) = (S)-1-pyrroline-5-carboxylate + NADH + 2 H(+)</text>
        <dbReference type="Rhea" id="RHEA:14105"/>
        <dbReference type="ChEBI" id="CHEBI:15378"/>
        <dbReference type="ChEBI" id="CHEBI:17388"/>
        <dbReference type="ChEBI" id="CHEBI:57540"/>
        <dbReference type="ChEBI" id="CHEBI:57945"/>
        <dbReference type="ChEBI" id="CHEBI:60039"/>
        <dbReference type="EC" id="1.5.1.2"/>
    </reaction>
</comment>
<dbReference type="InterPro" id="IPR036291">
    <property type="entry name" value="NAD(P)-bd_dom_sf"/>
</dbReference>
<dbReference type="UniPathway" id="UPA00098">
    <property type="reaction ID" value="UER00361"/>
</dbReference>
<dbReference type="STRING" id="1385512.N784_16480"/>
<dbReference type="PANTHER" id="PTHR11645:SF0">
    <property type="entry name" value="PYRROLINE-5-CARBOXYLATE REDUCTASE 3"/>
    <property type="match status" value="1"/>
</dbReference>
<dbReference type="PROSITE" id="PS00521">
    <property type="entry name" value="P5CR"/>
    <property type="match status" value="1"/>
</dbReference>
<dbReference type="FunFam" id="3.40.50.720:FF:000190">
    <property type="entry name" value="Pyrroline-5-carboxylate reductase"/>
    <property type="match status" value="1"/>
</dbReference>
<evidence type="ECO:0000259" key="14">
    <source>
        <dbReference type="Pfam" id="PF14748"/>
    </source>
</evidence>
<evidence type="ECO:0000256" key="4">
    <source>
        <dbReference type="ARBA" id="ARBA00022605"/>
    </source>
</evidence>
<evidence type="ECO:0000256" key="12">
    <source>
        <dbReference type="RuleBase" id="RU003903"/>
    </source>
</evidence>
<dbReference type="OrthoDB" id="9805754at2"/>
<evidence type="ECO:0000313" key="16">
    <source>
        <dbReference type="Proteomes" id="UP000030401"/>
    </source>
</evidence>
<dbReference type="SUPFAM" id="SSF51735">
    <property type="entry name" value="NAD(P)-binding Rossmann-fold domains"/>
    <property type="match status" value="1"/>
</dbReference>
<dbReference type="InterPro" id="IPR028939">
    <property type="entry name" value="P5C_Rdtase_cat_N"/>
</dbReference>
<feature type="binding site" evidence="11">
    <location>
        <begin position="8"/>
        <end position="13"/>
    </location>
    <ligand>
        <name>NADP(+)</name>
        <dbReference type="ChEBI" id="CHEBI:58349"/>
    </ligand>
</feature>
<accession>A0A0A5G7S3</accession>
<dbReference type="InterPro" id="IPR000304">
    <property type="entry name" value="Pyrroline-COOH_reductase"/>
</dbReference>
<sequence length="272" mass="29242">MEQTIGFIGSGNMAQAMMGGMIRSELVPASQIIASARTEATLSRVAAQFGIQTNLNNRHVAREADILILAIKPHDYQTVLEEIKHDVSQEAIIIPIAPGIRFVDLQQAFEQEMKVVLAMPNTPSLIEAGMSALCPNDKISSHELDLVMQLFGSIGEVDVLSEKQMEAVPAISSSAPAYVYMMIEAMADGGVAQGLGREQAYRLAAQTVLGAAKMVLDTGKHPGELKDNVTSPAGTTIAAVATLEQSKFRGTIMAAMQSCTDRVMEMQIDYED</sequence>
<dbReference type="Gene3D" id="3.40.50.720">
    <property type="entry name" value="NAD(P)-binding Rossmann-like Domain"/>
    <property type="match status" value="1"/>
</dbReference>
<evidence type="ECO:0000256" key="5">
    <source>
        <dbReference type="ARBA" id="ARBA00022650"/>
    </source>
</evidence>
<evidence type="ECO:0000256" key="1">
    <source>
        <dbReference type="ARBA" id="ARBA00004496"/>
    </source>
</evidence>
<evidence type="ECO:0000256" key="3">
    <source>
        <dbReference type="ARBA" id="ARBA00022490"/>
    </source>
</evidence>
<evidence type="ECO:0000256" key="2">
    <source>
        <dbReference type="ARBA" id="ARBA00005525"/>
    </source>
</evidence>
<evidence type="ECO:0000256" key="11">
    <source>
        <dbReference type="PIRSR" id="PIRSR000193-1"/>
    </source>
</evidence>
<feature type="binding site" evidence="11">
    <location>
        <begin position="70"/>
        <end position="73"/>
    </location>
    <ligand>
        <name>NADP(+)</name>
        <dbReference type="ChEBI" id="CHEBI:58349"/>
    </ligand>
</feature>
<dbReference type="HAMAP" id="MF_01925">
    <property type="entry name" value="P5C_reductase"/>
    <property type="match status" value="1"/>
</dbReference>
<dbReference type="PIRSF" id="PIRSF000193">
    <property type="entry name" value="Pyrrol-5-carb_rd"/>
    <property type="match status" value="1"/>
</dbReference>
<dbReference type="EMBL" id="AVPG01000008">
    <property type="protein sequence ID" value="KGX87228.1"/>
    <property type="molecule type" value="Genomic_DNA"/>
</dbReference>
<dbReference type="Pfam" id="PF03807">
    <property type="entry name" value="F420_oxidored"/>
    <property type="match status" value="1"/>
</dbReference>
<evidence type="ECO:0000313" key="15">
    <source>
        <dbReference type="EMBL" id="KGX87228.1"/>
    </source>
</evidence>
<keyword evidence="7 9" id="KW-0560">Oxidoreductase</keyword>
<evidence type="ECO:0000256" key="8">
    <source>
        <dbReference type="ARBA" id="ARBA00058118"/>
    </source>
</evidence>